<evidence type="ECO:0000256" key="8">
    <source>
        <dbReference type="SAM" id="Phobius"/>
    </source>
</evidence>
<keyword evidence="6 8" id="KW-1133">Transmembrane helix</keyword>
<accession>A0A6J6V0P5</accession>
<keyword evidence="3" id="KW-0813">Transport</keyword>
<keyword evidence="4" id="KW-1003">Cell membrane</keyword>
<dbReference type="PANTHER" id="PTHR32322">
    <property type="entry name" value="INNER MEMBRANE TRANSPORTER"/>
    <property type="match status" value="1"/>
</dbReference>
<comment type="subcellular location">
    <subcellularLocation>
        <location evidence="1">Cell membrane</location>
        <topology evidence="1">Multi-pass membrane protein</topology>
    </subcellularLocation>
</comment>
<feature type="domain" description="EamA" evidence="9">
    <location>
        <begin position="153"/>
        <end position="284"/>
    </location>
</feature>
<name>A0A6J6V0P5_9ZZZZ</name>
<feature type="transmembrane region" description="Helical" evidence="8">
    <location>
        <begin position="76"/>
        <end position="93"/>
    </location>
</feature>
<evidence type="ECO:0000259" key="9">
    <source>
        <dbReference type="Pfam" id="PF00892"/>
    </source>
</evidence>
<sequence>MSNSTERSGIAYGLGAYITWGLLTIYWKFLKQFSAVELIGWRIVTSSIILLSVIIYTKKLRNLLTALRDPKLCARVIFASIMLAVNWTTYVWAVVHENIIETALGYFIAPLFTMIIGFAVLRETMKTAHRAVIALAVVAIVILTYSYGRPPYLALIIASSWSIYGYLKKQVPLSSLESLTAEVVALLIPAVAILFWSFNRADSVPNNATTIQWIFVLFTGLMTAIPLLLFGAASRRVRLSLLGPLQYLVPTFNFFLGWLAYNEKLDVTRLVGFAFVWFGLVILITDSLRSSAKKNQKRLSVTRNAKNFTD</sequence>
<organism evidence="10">
    <name type="scientific">freshwater metagenome</name>
    <dbReference type="NCBI Taxonomy" id="449393"/>
    <lineage>
        <taxon>unclassified sequences</taxon>
        <taxon>metagenomes</taxon>
        <taxon>ecological metagenomes</taxon>
    </lineage>
</organism>
<evidence type="ECO:0000256" key="1">
    <source>
        <dbReference type="ARBA" id="ARBA00004651"/>
    </source>
</evidence>
<dbReference type="EMBL" id="CAEZZK010000205">
    <property type="protein sequence ID" value="CAB4765702.1"/>
    <property type="molecule type" value="Genomic_DNA"/>
</dbReference>
<dbReference type="PANTHER" id="PTHR32322:SF2">
    <property type="entry name" value="EAMA DOMAIN-CONTAINING PROTEIN"/>
    <property type="match status" value="1"/>
</dbReference>
<feature type="transmembrane region" description="Helical" evidence="8">
    <location>
        <begin position="39"/>
        <end position="56"/>
    </location>
</feature>
<dbReference type="SUPFAM" id="SSF103481">
    <property type="entry name" value="Multidrug resistance efflux transporter EmrE"/>
    <property type="match status" value="2"/>
</dbReference>
<keyword evidence="7 8" id="KW-0472">Membrane</keyword>
<dbReference type="Pfam" id="PF00892">
    <property type="entry name" value="EamA"/>
    <property type="match status" value="2"/>
</dbReference>
<protein>
    <submittedName>
        <fullName evidence="10">Unannotated protein</fullName>
    </submittedName>
</protein>
<evidence type="ECO:0000313" key="10">
    <source>
        <dbReference type="EMBL" id="CAB4765702.1"/>
    </source>
</evidence>
<evidence type="ECO:0000256" key="6">
    <source>
        <dbReference type="ARBA" id="ARBA00022989"/>
    </source>
</evidence>
<feature type="transmembrane region" description="Helical" evidence="8">
    <location>
        <begin position="99"/>
        <end position="121"/>
    </location>
</feature>
<feature type="transmembrane region" description="Helical" evidence="8">
    <location>
        <begin position="151"/>
        <end position="167"/>
    </location>
</feature>
<dbReference type="GO" id="GO:0005886">
    <property type="term" value="C:plasma membrane"/>
    <property type="evidence" value="ECO:0007669"/>
    <property type="project" value="UniProtKB-SubCell"/>
</dbReference>
<dbReference type="InterPro" id="IPR004626">
    <property type="entry name" value="RarD"/>
</dbReference>
<evidence type="ECO:0000256" key="7">
    <source>
        <dbReference type="ARBA" id="ARBA00023136"/>
    </source>
</evidence>
<evidence type="ECO:0000256" key="4">
    <source>
        <dbReference type="ARBA" id="ARBA00022475"/>
    </source>
</evidence>
<feature type="transmembrane region" description="Helical" evidence="8">
    <location>
        <begin position="241"/>
        <end position="261"/>
    </location>
</feature>
<feature type="transmembrane region" description="Helical" evidence="8">
    <location>
        <begin position="179"/>
        <end position="198"/>
    </location>
</feature>
<reference evidence="10" key="1">
    <citation type="submission" date="2020-05" db="EMBL/GenBank/DDBJ databases">
        <authorList>
            <person name="Chiriac C."/>
            <person name="Salcher M."/>
            <person name="Ghai R."/>
            <person name="Kavagutti S V."/>
        </authorList>
    </citation>
    <scope>NUCLEOTIDE SEQUENCE</scope>
</reference>
<feature type="transmembrane region" description="Helical" evidence="8">
    <location>
        <begin position="9"/>
        <end position="27"/>
    </location>
</feature>
<comment type="similarity">
    <text evidence="2">Belongs to the EamA transporter family.</text>
</comment>
<evidence type="ECO:0000256" key="2">
    <source>
        <dbReference type="ARBA" id="ARBA00007362"/>
    </source>
</evidence>
<feature type="transmembrane region" description="Helical" evidence="8">
    <location>
        <begin position="267"/>
        <end position="288"/>
    </location>
</feature>
<feature type="domain" description="EamA" evidence="9">
    <location>
        <begin position="8"/>
        <end position="144"/>
    </location>
</feature>
<dbReference type="AlphaFoldDB" id="A0A6J6V0P5"/>
<evidence type="ECO:0000256" key="3">
    <source>
        <dbReference type="ARBA" id="ARBA00022448"/>
    </source>
</evidence>
<dbReference type="InterPro" id="IPR037185">
    <property type="entry name" value="EmrE-like"/>
</dbReference>
<dbReference type="NCBIfam" id="TIGR00688">
    <property type="entry name" value="rarD"/>
    <property type="match status" value="1"/>
</dbReference>
<evidence type="ECO:0000256" key="5">
    <source>
        <dbReference type="ARBA" id="ARBA00022692"/>
    </source>
</evidence>
<feature type="transmembrane region" description="Helical" evidence="8">
    <location>
        <begin position="210"/>
        <end position="229"/>
    </location>
</feature>
<gene>
    <name evidence="10" type="ORF">UFOPK2855_00991</name>
</gene>
<dbReference type="InterPro" id="IPR000620">
    <property type="entry name" value="EamA_dom"/>
</dbReference>
<dbReference type="InterPro" id="IPR050638">
    <property type="entry name" value="AA-Vitamin_Transporters"/>
</dbReference>
<feature type="transmembrane region" description="Helical" evidence="8">
    <location>
        <begin position="128"/>
        <end position="145"/>
    </location>
</feature>
<keyword evidence="5 8" id="KW-0812">Transmembrane</keyword>
<proteinExistence type="inferred from homology"/>